<reference evidence="1 2" key="1">
    <citation type="submission" date="2016-08" db="EMBL/GenBank/DDBJ databases">
        <title>New Insights into Marine Group III Euryarchaeota, from dark to light.</title>
        <authorList>
            <person name="Haro-Moreno J.M."/>
            <person name="Rodriguez-Valera F."/>
            <person name="Lopez-Garcia P."/>
            <person name="Moreira D."/>
            <person name="Martin-Cuadrado A.B."/>
        </authorList>
    </citation>
    <scope>NUCLEOTIDE SEQUENCE [LARGE SCALE GENOMIC DNA]</scope>
    <source>
        <strain evidence="1">CG-Epi2</strain>
    </source>
</reference>
<dbReference type="Proteomes" id="UP000183615">
    <property type="component" value="Unassembled WGS sequence"/>
</dbReference>
<dbReference type="EMBL" id="MIYZ01000012">
    <property type="protein sequence ID" value="OIR22502.1"/>
    <property type="molecule type" value="Genomic_DNA"/>
</dbReference>
<dbReference type="AlphaFoldDB" id="A0A1J5UDW9"/>
<accession>A0A1J5UDW9</accession>
<evidence type="ECO:0000313" key="1">
    <source>
        <dbReference type="EMBL" id="OIR22502.1"/>
    </source>
</evidence>
<proteinExistence type="predicted"/>
<gene>
    <name evidence="1" type="ORF">BET99_00520</name>
</gene>
<organism evidence="1 2">
    <name type="scientific">Marine Group III euryarchaeote CG-Epi2</name>
    <dbReference type="NCBI Taxonomy" id="1888996"/>
    <lineage>
        <taxon>Archaea</taxon>
        <taxon>Methanobacteriati</taxon>
        <taxon>Thermoplasmatota</taxon>
        <taxon>Thermoplasmata</taxon>
        <taxon>Candidatus Thermoprofundales</taxon>
    </lineage>
</organism>
<protein>
    <submittedName>
        <fullName evidence="1">Uncharacterized protein</fullName>
    </submittedName>
</protein>
<evidence type="ECO:0000313" key="2">
    <source>
        <dbReference type="Proteomes" id="UP000183615"/>
    </source>
</evidence>
<sequence>MRDQAQLLLVSGLLMSITLIAVTSTITHSVNLGNHQGERHDITPIITSLENSFSLALEYEVSNAAEGVELSVSFDTVTEEFESILASRGYSLLYTLTSATESSGTHTFVYTYELNDNTISVSFDKSLTF</sequence>
<name>A0A1J5UDW9_9ARCH</name>
<comment type="caution">
    <text evidence="1">The sequence shown here is derived from an EMBL/GenBank/DDBJ whole genome shotgun (WGS) entry which is preliminary data.</text>
</comment>